<evidence type="ECO:0000256" key="1">
    <source>
        <dbReference type="ARBA" id="ARBA00022723"/>
    </source>
</evidence>
<gene>
    <name evidence="8" type="ORF">TorRG33x02_021510</name>
</gene>
<keyword evidence="2 4" id="KW-0863">Zinc-finger</keyword>
<name>A0A2P5FX76_TREOI</name>
<accession>A0A2P5FX76</accession>
<dbReference type="Gene3D" id="4.10.1100.10">
    <property type="entry name" value="Transcription factor, SBP-box domain"/>
    <property type="match status" value="1"/>
</dbReference>
<evidence type="ECO:0000313" key="9">
    <source>
        <dbReference type="Proteomes" id="UP000237000"/>
    </source>
</evidence>
<organism evidence="8 9">
    <name type="scientific">Trema orientale</name>
    <name type="common">Charcoal tree</name>
    <name type="synonym">Celtis orientalis</name>
    <dbReference type="NCBI Taxonomy" id="63057"/>
    <lineage>
        <taxon>Eukaryota</taxon>
        <taxon>Viridiplantae</taxon>
        <taxon>Streptophyta</taxon>
        <taxon>Embryophyta</taxon>
        <taxon>Tracheophyta</taxon>
        <taxon>Spermatophyta</taxon>
        <taxon>Magnoliopsida</taxon>
        <taxon>eudicotyledons</taxon>
        <taxon>Gunneridae</taxon>
        <taxon>Pentapetalae</taxon>
        <taxon>rosids</taxon>
        <taxon>fabids</taxon>
        <taxon>Rosales</taxon>
        <taxon>Cannabaceae</taxon>
        <taxon>Trema</taxon>
    </lineage>
</organism>
<dbReference type="GO" id="GO:0003677">
    <property type="term" value="F:DNA binding"/>
    <property type="evidence" value="ECO:0007669"/>
    <property type="project" value="InterPro"/>
</dbReference>
<dbReference type="AlphaFoldDB" id="A0A2P5FX76"/>
<comment type="caution">
    <text evidence="8">The sequence shown here is derived from an EMBL/GenBank/DDBJ whole genome shotgun (WGS) entry which is preliminary data.</text>
</comment>
<dbReference type="InterPro" id="IPR044817">
    <property type="entry name" value="SBP-like"/>
</dbReference>
<dbReference type="FunCoup" id="A0A2P5FX76">
    <property type="interactions" value="1721"/>
</dbReference>
<protein>
    <submittedName>
        <fullName evidence="8">SBP-box transcription factor</fullName>
    </submittedName>
</protein>
<reference evidence="9" key="1">
    <citation type="submission" date="2016-06" db="EMBL/GenBank/DDBJ databases">
        <title>Parallel loss of symbiosis genes in relatives of nitrogen-fixing non-legume Parasponia.</title>
        <authorList>
            <person name="Van Velzen R."/>
            <person name="Holmer R."/>
            <person name="Bu F."/>
            <person name="Rutten L."/>
            <person name="Van Zeijl A."/>
            <person name="Liu W."/>
            <person name="Santuari L."/>
            <person name="Cao Q."/>
            <person name="Sharma T."/>
            <person name="Shen D."/>
            <person name="Roswanjaya Y."/>
            <person name="Wardhani T."/>
            <person name="Kalhor M.S."/>
            <person name="Jansen J."/>
            <person name="Van den Hoogen J."/>
            <person name="Gungor B."/>
            <person name="Hartog M."/>
            <person name="Hontelez J."/>
            <person name="Verver J."/>
            <person name="Yang W.-C."/>
            <person name="Schijlen E."/>
            <person name="Repin R."/>
            <person name="Schilthuizen M."/>
            <person name="Schranz E."/>
            <person name="Heidstra R."/>
            <person name="Miyata K."/>
            <person name="Fedorova E."/>
            <person name="Kohlen W."/>
            <person name="Bisseling T."/>
            <person name="Smit S."/>
            <person name="Geurts R."/>
        </authorList>
    </citation>
    <scope>NUCLEOTIDE SEQUENCE [LARGE SCALE GENOMIC DNA]</scope>
    <source>
        <strain evidence="9">cv. RG33-2</strain>
    </source>
</reference>
<keyword evidence="6" id="KW-0812">Transmembrane</keyword>
<feature type="compositionally biased region" description="Basic and acidic residues" evidence="5">
    <location>
        <begin position="221"/>
        <end position="230"/>
    </location>
</feature>
<dbReference type="Pfam" id="PF26102">
    <property type="entry name" value="Ig_SPL7"/>
    <property type="match status" value="1"/>
</dbReference>
<keyword evidence="3" id="KW-0862">Zinc</keyword>
<evidence type="ECO:0000256" key="3">
    <source>
        <dbReference type="ARBA" id="ARBA00022833"/>
    </source>
</evidence>
<dbReference type="InParanoid" id="A0A2P5FX76"/>
<dbReference type="Pfam" id="PF03110">
    <property type="entry name" value="SBP"/>
    <property type="match status" value="1"/>
</dbReference>
<feature type="domain" description="SBP-type" evidence="7">
    <location>
        <begin position="142"/>
        <end position="219"/>
    </location>
</feature>
<dbReference type="InterPro" id="IPR036893">
    <property type="entry name" value="SBP_sf"/>
</dbReference>
<dbReference type="OrthoDB" id="514967at2759"/>
<dbReference type="PANTHER" id="PTHR31251:SF108">
    <property type="entry name" value="SQUAMOSA PROMOTER-BINDING-LIKE PROTEIN 7"/>
    <property type="match status" value="1"/>
</dbReference>
<feature type="transmembrane region" description="Helical" evidence="6">
    <location>
        <begin position="784"/>
        <end position="804"/>
    </location>
</feature>
<keyword evidence="6" id="KW-0472">Membrane</keyword>
<evidence type="ECO:0000256" key="6">
    <source>
        <dbReference type="SAM" id="Phobius"/>
    </source>
</evidence>
<keyword evidence="9" id="KW-1185">Reference proteome</keyword>
<feature type="region of interest" description="Disordered" evidence="5">
    <location>
        <begin position="1"/>
        <end position="43"/>
    </location>
</feature>
<dbReference type="STRING" id="63057.A0A2P5FX76"/>
<evidence type="ECO:0000259" key="7">
    <source>
        <dbReference type="PROSITE" id="PS51141"/>
    </source>
</evidence>
<evidence type="ECO:0000256" key="5">
    <source>
        <dbReference type="SAM" id="MobiDB-lite"/>
    </source>
</evidence>
<keyword evidence="6" id="KW-1133">Transmembrane helix</keyword>
<dbReference type="Proteomes" id="UP000237000">
    <property type="component" value="Unassembled WGS sequence"/>
</dbReference>
<dbReference type="PANTHER" id="PTHR31251">
    <property type="entry name" value="SQUAMOSA PROMOTER-BINDING-LIKE PROTEIN 4"/>
    <property type="match status" value="1"/>
</dbReference>
<dbReference type="GO" id="GO:0008270">
    <property type="term" value="F:zinc ion binding"/>
    <property type="evidence" value="ECO:0007669"/>
    <property type="project" value="UniProtKB-KW"/>
</dbReference>
<dbReference type="GO" id="GO:0005634">
    <property type="term" value="C:nucleus"/>
    <property type="evidence" value="ECO:0007669"/>
    <property type="project" value="InterPro"/>
</dbReference>
<proteinExistence type="predicted"/>
<evidence type="ECO:0000256" key="2">
    <source>
        <dbReference type="ARBA" id="ARBA00022771"/>
    </source>
</evidence>
<feature type="region of interest" description="Disordered" evidence="5">
    <location>
        <begin position="60"/>
        <end position="91"/>
    </location>
</feature>
<keyword evidence="1" id="KW-0479">Metal-binding</keyword>
<sequence length="821" mass="91662">MEEASPSSSQSPPQDSEQLKDPSEMEMEVGHVPLLPDEAGSNVWDWGDLLDFTVDDDLGIQWDSGPVQNHPDPVQSEPPGQDNPDPSRVRKRDPRLICSNFMAGRVPCACPEVDEKLMELEEEEAGHDKKRTRTTTRSPAGVARCQVPTCGANIKELKGYHRRHRVCLKCANAATVVINGESKRYCQQCGKFHVLSDFDEGKRSCRRKLERHNRRRRKIEPKRPTEKECLGDLQSEDVSGDGEAGKDCLQLSSQKVQKETCVESEGGHISPLYTPSDPKDVQSDGFISLVDSGETQMDAGKYNSKHGVSLSSCDNRSAYSSVCPTGRISFKLYDWNPAEFPRRLRHQIFQWLASMPVELEGYIRPGCIILTVFVAMPSFMWMKVSEDPISYVHDFVVVPGGMLSGRGNMLVYLNNTLLHVVKGGSSVIKAKVNVRAPRLHYVHPICFEAGQPMEFVACGSNLLQPKLRFLLSFSGKYLAYDYNPEYTHFQTEGNTASDFDHQFYRICVPRTEPNCFGPLFIEVENEAGLSNFIPVLIGDKETCSELKVIQQRLNESLFSDGPYFSSTGSLSKSWEVSSQRKTVFSEVILDIAWLLKKPGSENFQQITASQVQRISCLLNFLISIESTTILEKILRNLMTVVDKMKLKDVHNGINDADLRALQKYVDHAQRLCCQKLQKIGGLGPYSRNLILVEDPVCKSCSQNDACSDASFLKQDTEILVHGNLGNVTGSTCNDTGESIPLLKEKLGLKSDHIVEWPIKATSCTTSAEVLVSHRRAILRFRPTLCLIATVAVCLGVCSVLFHPYKVSDIAVSIRRCLLNKV</sequence>
<dbReference type="PROSITE" id="PS51141">
    <property type="entry name" value="ZF_SBP"/>
    <property type="match status" value="1"/>
</dbReference>
<dbReference type="SUPFAM" id="SSF103612">
    <property type="entry name" value="SBT domain"/>
    <property type="match status" value="1"/>
</dbReference>
<dbReference type="InterPro" id="IPR004333">
    <property type="entry name" value="SBP_dom"/>
</dbReference>
<evidence type="ECO:0000256" key="4">
    <source>
        <dbReference type="PROSITE-ProRule" id="PRU00470"/>
    </source>
</evidence>
<feature type="region of interest" description="Disordered" evidence="5">
    <location>
        <begin position="213"/>
        <end position="245"/>
    </location>
</feature>
<feature type="compositionally biased region" description="Low complexity" evidence="5">
    <location>
        <begin position="1"/>
        <end position="16"/>
    </location>
</feature>
<evidence type="ECO:0000313" key="8">
    <source>
        <dbReference type="EMBL" id="POO02367.1"/>
    </source>
</evidence>
<dbReference type="EMBL" id="JXTC01000005">
    <property type="protein sequence ID" value="POO02367.1"/>
    <property type="molecule type" value="Genomic_DNA"/>
</dbReference>